<dbReference type="EMBL" id="OV696688">
    <property type="protein sequence ID" value="CAH1258897.1"/>
    <property type="molecule type" value="Genomic_DNA"/>
</dbReference>
<evidence type="ECO:0000256" key="1">
    <source>
        <dbReference type="SAM" id="MobiDB-lite"/>
    </source>
</evidence>
<evidence type="ECO:0000313" key="2">
    <source>
        <dbReference type="EMBL" id="CAH1258897.1"/>
    </source>
</evidence>
<accession>A0A8J9ZNS3</accession>
<gene>
    <name evidence="2" type="primary">Hypp2105</name>
    <name evidence="2" type="ORF">BLAG_LOCUS16318</name>
</gene>
<feature type="region of interest" description="Disordered" evidence="1">
    <location>
        <begin position="1"/>
        <end position="26"/>
    </location>
</feature>
<protein>
    <submittedName>
        <fullName evidence="2">Hypp2105 protein</fullName>
    </submittedName>
</protein>
<keyword evidence="3" id="KW-1185">Reference proteome</keyword>
<dbReference type="AlphaFoldDB" id="A0A8J9ZNS3"/>
<proteinExistence type="predicted"/>
<feature type="compositionally biased region" description="Polar residues" evidence="1">
    <location>
        <begin position="1"/>
        <end position="15"/>
    </location>
</feature>
<sequence length="94" mass="10411">MNLQSTQKQLSNIRKTASRPPSRLEEGRRLLSRLNYSLSDPRSLVEARTIRRLMLDDDVSTGKADRTSRFGSDIVSAGTVCGGVTEEGRTARCL</sequence>
<organism evidence="2 3">
    <name type="scientific">Branchiostoma lanceolatum</name>
    <name type="common">Common lancelet</name>
    <name type="synonym">Amphioxus lanceolatum</name>
    <dbReference type="NCBI Taxonomy" id="7740"/>
    <lineage>
        <taxon>Eukaryota</taxon>
        <taxon>Metazoa</taxon>
        <taxon>Chordata</taxon>
        <taxon>Cephalochordata</taxon>
        <taxon>Leptocardii</taxon>
        <taxon>Amphioxiformes</taxon>
        <taxon>Branchiostomatidae</taxon>
        <taxon>Branchiostoma</taxon>
    </lineage>
</organism>
<name>A0A8J9ZNS3_BRALA</name>
<dbReference type="Proteomes" id="UP000838412">
    <property type="component" value="Chromosome 3"/>
</dbReference>
<reference evidence="2" key="1">
    <citation type="submission" date="2022-01" db="EMBL/GenBank/DDBJ databases">
        <authorList>
            <person name="Braso-Vives M."/>
        </authorList>
    </citation>
    <scope>NUCLEOTIDE SEQUENCE</scope>
</reference>
<evidence type="ECO:0000313" key="3">
    <source>
        <dbReference type="Proteomes" id="UP000838412"/>
    </source>
</evidence>